<feature type="compositionally biased region" description="Basic residues" evidence="1">
    <location>
        <begin position="14"/>
        <end position="23"/>
    </location>
</feature>
<organism evidence="2 3">
    <name type="scientific">Pseudonocardia eucalypti</name>
    <dbReference type="NCBI Taxonomy" id="648755"/>
    <lineage>
        <taxon>Bacteria</taxon>
        <taxon>Bacillati</taxon>
        <taxon>Actinomycetota</taxon>
        <taxon>Actinomycetes</taxon>
        <taxon>Pseudonocardiales</taxon>
        <taxon>Pseudonocardiaceae</taxon>
        <taxon>Pseudonocardia</taxon>
    </lineage>
</organism>
<gene>
    <name evidence="2" type="ORF">GCM10023321_83960</name>
</gene>
<evidence type="ECO:0000313" key="2">
    <source>
        <dbReference type="EMBL" id="GAA5176197.1"/>
    </source>
</evidence>
<name>A0ABP9RF58_9PSEU</name>
<protein>
    <submittedName>
        <fullName evidence="2">Uncharacterized protein</fullName>
    </submittedName>
</protein>
<accession>A0ABP9RF58</accession>
<proteinExistence type="predicted"/>
<evidence type="ECO:0000256" key="1">
    <source>
        <dbReference type="SAM" id="MobiDB-lite"/>
    </source>
</evidence>
<keyword evidence="3" id="KW-1185">Reference proteome</keyword>
<feature type="region of interest" description="Disordered" evidence="1">
    <location>
        <begin position="1"/>
        <end position="59"/>
    </location>
</feature>
<evidence type="ECO:0000313" key="3">
    <source>
        <dbReference type="Proteomes" id="UP001428817"/>
    </source>
</evidence>
<reference evidence="3" key="1">
    <citation type="journal article" date="2019" name="Int. J. Syst. Evol. Microbiol.">
        <title>The Global Catalogue of Microorganisms (GCM) 10K type strain sequencing project: providing services to taxonomists for standard genome sequencing and annotation.</title>
        <authorList>
            <consortium name="The Broad Institute Genomics Platform"/>
            <consortium name="The Broad Institute Genome Sequencing Center for Infectious Disease"/>
            <person name="Wu L."/>
            <person name="Ma J."/>
        </authorList>
    </citation>
    <scope>NUCLEOTIDE SEQUENCE [LARGE SCALE GENOMIC DNA]</scope>
    <source>
        <strain evidence="3">JCM 18303</strain>
    </source>
</reference>
<comment type="caution">
    <text evidence="2">The sequence shown here is derived from an EMBL/GenBank/DDBJ whole genome shotgun (WGS) entry which is preliminary data.</text>
</comment>
<sequence>MARRTLIGRDAGRRGRSLNRVRLNRPGDTPQSRDGTAVRAGCIGLGGGPPSNAGKHGAT</sequence>
<dbReference type="EMBL" id="BAABJP010000068">
    <property type="protein sequence ID" value="GAA5176197.1"/>
    <property type="molecule type" value="Genomic_DNA"/>
</dbReference>
<dbReference type="Proteomes" id="UP001428817">
    <property type="component" value="Unassembled WGS sequence"/>
</dbReference>